<dbReference type="AlphaFoldDB" id="A0A6V8KVX2"/>
<evidence type="ECO:0000256" key="1">
    <source>
        <dbReference type="SAM" id="MobiDB-lite"/>
    </source>
</evidence>
<keyword evidence="2" id="KW-0812">Transmembrane</keyword>
<evidence type="ECO:0000256" key="2">
    <source>
        <dbReference type="SAM" id="Phobius"/>
    </source>
</evidence>
<proteinExistence type="predicted"/>
<accession>A0A6V8KVX2</accession>
<dbReference type="Proteomes" id="UP000482800">
    <property type="component" value="Unassembled WGS sequence"/>
</dbReference>
<feature type="compositionally biased region" description="Low complexity" evidence="1">
    <location>
        <begin position="429"/>
        <end position="440"/>
    </location>
</feature>
<name>A0A6V8KVX2_9ACTN</name>
<evidence type="ECO:0000313" key="4">
    <source>
        <dbReference type="Proteomes" id="UP000482800"/>
    </source>
</evidence>
<reference evidence="3 4" key="1">
    <citation type="submission" date="2020-03" db="EMBL/GenBank/DDBJ databases">
        <title>Whole genome shotgun sequence of Phytohabitans houttuyneae NBRC 108639.</title>
        <authorList>
            <person name="Komaki H."/>
            <person name="Tamura T."/>
        </authorList>
    </citation>
    <scope>NUCLEOTIDE SEQUENCE [LARGE SCALE GENOMIC DNA]</scope>
    <source>
        <strain evidence="3 4">NBRC 108639</strain>
    </source>
</reference>
<feature type="compositionally biased region" description="Pro residues" evidence="1">
    <location>
        <begin position="441"/>
        <end position="451"/>
    </location>
</feature>
<reference evidence="3 4" key="2">
    <citation type="submission" date="2020-03" db="EMBL/GenBank/DDBJ databases">
        <authorList>
            <person name="Ichikawa N."/>
            <person name="Kimura A."/>
            <person name="Kitahashi Y."/>
            <person name="Uohara A."/>
        </authorList>
    </citation>
    <scope>NUCLEOTIDE SEQUENCE [LARGE SCALE GENOMIC DNA]</scope>
    <source>
        <strain evidence="3 4">NBRC 108639</strain>
    </source>
</reference>
<organism evidence="3 4">
    <name type="scientific">Phytohabitans houttuyneae</name>
    <dbReference type="NCBI Taxonomy" id="1076126"/>
    <lineage>
        <taxon>Bacteria</taxon>
        <taxon>Bacillati</taxon>
        <taxon>Actinomycetota</taxon>
        <taxon>Actinomycetes</taxon>
        <taxon>Micromonosporales</taxon>
        <taxon>Micromonosporaceae</taxon>
    </lineage>
</organism>
<feature type="transmembrane region" description="Helical" evidence="2">
    <location>
        <begin position="27"/>
        <end position="49"/>
    </location>
</feature>
<keyword evidence="2" id="KW-1133">Transmembrane helix</keyword>
<gene>
    <name evidence="3" type="ORF">Phou_089050</name>
</gene>
<sequence length="583" mass="60867">MDNVDSAASDRNANSFRSTSVKRRYPFWLAMAAIVAGSGGVAVATAGPVDQPRVDVSSVNAWLPSVQRQFIGRTSALVRQPSAATGAVVPVRMSSGVTVLRRPGRLVVFDGAGGDAWLIDPRTRARQSIPAAVDTRLDVLDGRPVRIEPTARQVTALDGTGVGTRWTAQLPGEPGGHSEVSGRALWLTIPGSGAIVRISASGDAKPVAGLFAKGQDPLVTAVEGGVALLDEARGEVHVLTGAGPAHRVYGIGADVAAGPYTALFVSADNGYAVLVRAGRDASYRVAGLAADHPGAAGPLGEAGHDFGAPVLLDDRLYAADETTGGLVIVPVGPNGGSPSTIGVARGPARLEVFAEEGVVWVNDPNGPDALAVHNGDRWPVVKYLPQSPAKTRPAPSKPPPKVTKTPPLPPKVSDRPSTEAPTVRPPRTPGRTAPSRSTKPNGPPTPSPSASPSPTNTARITNIQENDSVSTCERVTGRADVEASKALFLVHRRVSPSSDTYYFYYVSGSRDGGVGRTWSSEMRFGTAAGQSYELLLLIIDVDDARDFWNSHQVDDFYAAANSLPAGSKQAHRLGVRQTDATDC</sequence>
<protein>
    <submittedName>
        <fullName evidence="3">Uncharacterized protein</fullName>
    </submittedName>
</protein>
<comment type="caution">
    <text evidence="3">The sequence shown here is derived from an EMBL/GenBank/DDBJ whole genome shotgun (WGS) entry which is preliminary data.</text>
</comment>
<dbReference type="EMBL" id="BLPF01000004">
    <property type="protein sequence ID" value="GFJ84725.1"/>
    <property type="molecule type" value="Genomic_DNA"/>
</dbReference>
<evidence type="ECO:0000313" key="3">
    <source>
        <dbReference type="EMBL" id="GFJ84725.1"/>
    </source>
</evidence>
<feature type="region of interest" description="Disordered" evidence="1">
    <location>
        <begin position="384"/>
        <end position="460"/>
    </location>
</feature>
<keyword evidence="2" id="KW-0472">Membrane</keyword>
<keyword evidence="4" id="KW-1185">Reference proteome</keyword>
<feature type="compositionally biased region" description="Pro residues" evidence="1">
    <location>
        <begin position="395"/>
        <end position="410"/>
    </location>
</feature>